<keyword evidence="2" id="KW-1185">Reference proteome</keyword>
<accession>A0ACD0NLR4</accession>
<name>A0ACD0NLR4_9BASI</name>
<sequence length="436" mass="47582">MSRYEQDTKVDQSILGDSIALPFSGKVAPSRFMKGAMTERLSSWDQHDESKRGVPSDELVRVYQEWGKGGFGVILSGNVLVNPRDLEAPGNAIISEPLESEARIAGFRRLAEGAKANGSLFVIQLSHAGRQVASHINDKPVSASDVQLKETMGMHFAKPTPLTVQGIKEVVDQFAYAAHFAHKTGADGVQLHAAHGYLLAQFLAPSTNRRTDQYGGSLENRARIIYEIIDAIRARVADPTFSISLKINSAEFQQGGFTPEECKEVCKHLESLKVDFVELSGGTYEELAFTHKRESSKAREAFFLEFADIIRPALQRTKVYVTGGFRTASAMVKAIQSGSTDGIGLARPACQEFDLPDKLIRGEVASALKTLLDEQDFGITNLAAGTQMRQVGKGKRPFDSSDPSQVERFKATVGSYMAEMGEKFKSGVVPAGYPDL</sequence>
<gene>
    <name evidence="1" type="ORF">IE53DRAFT_391088</name>
</gene>
<proteinExistence type="predicted"/>
<reference evidence="1 2" key="1">
    <citation type="journal article" date="2018" name="Mol. Biol. Evol.">
        <title>Broad Genomic Sampling Reveals a Smut Pathogenic Ancestry of the Fungal Clade Ustilaginomycotina.</title>
        <authorList>
            <person name="Kijpornyongpan T."/>
            <person name="Mondo S.J."/>
            <person name="Barry K."/>
            <person name="Sandor L."/>
            <person name="Lee J."/>
            <person name="Lipzen A."/>
            <person name="Pangilinan J."/>
            <person name="LaButti K."/>
            <person name="Hainaut M."/>
            <person name="Henrissat B."/>
            <person name="Grigoriev I.V."/>
            <person name="Spatafora J.W."/>
            <person name="Aime M.C."/>
        </authorList>
    </citation>
    <scope>NUCLEOTIDE SEQUENCE [LARGE SCALE GENOMIC DNA]</scope>
    <source>
        <strain evidence="1 2">SA 807</strain>
    </source>
</reference>
<organism evidence="1 2">
    <name type="scientific">Violaceomyces palustris</name>
    <dbReference type="NCBI Taxonomy" id="1673888"/>
    <lineage>
        <taxon>Eukaryota</taxon>
        <taxon>Fungi</taxon>
        <taxon>Dikarya</taxon>
        <taxon>Basidiomycota</taxon>
        <taxon>Ustilaginomycotina</taxon>
        <taxon>Ustilaginomycetes</taxon>
        <taxon>Violaceomycetales</taxon>
        <taxon>Violaceomycetaceae</taxon>
        <taxon>Violaceomyces</taxon>
    </lineage>
</organism>
<dbReference type="Proteomes" id="UP000245626">
    <property type="component" value="Unassembled WGS sequence"/>
</dbReference>
<protein>
    <submittedName>
        <fullName evidence="1">NADH oxidase</fullName>
    </submittedName>
</protein>
<dbReference type="EMBL" id="KZ820727">
    <property type="protein sequence ID" value="PWN46753.1"/>
    <property type="molecule type" value="Genomic_DNA"/>
</dbReference>
<evidence type="ECO:0000313" key="1">
    <source>
        <dbReference type="EMBL" id="PWN46753.1"/>
    </source>
</evidence>
<evidence type="ECO:0000313" key="2">
    <source>
        <dbReference type="Proteomes" id="UP000245626"/>
    </source>
</evidence>